<dbReference type="AlphaFoldDB" id="A0A016V172"/>
<name>A0A016V172_9BILA</name>
<accession>A0A016V172</accession>
<dbReference type="Proteomes" id="UP000024635">
    <property type="component" value="Unassembled WGS sequence"/>
</dbReference>
<gene>
    <name evidence="2" type="primary">Acey_s0020.g46</name>
    <name evidence="2" type="ORF">Y032_0020g46</name>
</gene>
<feature type="transmembrane region" description="Helical" evidence="1">
    <location>
        <begin position="217"/>
        <end position="237"/>
    </location>
</feature>
<evidence type="ECO:0000256" key="1">
    <source>
        <dbReference type="SAM" id="Phobius"/>
    </source>
</evidence>
<sequence length="313" mass="35321">MDVDVLCTEINMSEPLRIGVAVWTLLICILSFAAQLMIIRATGKFAGWQSDFSYTVLKWMSVLALQLYFGEIISHVRFALGCQSHAIDQILGASFITSFLTDTILGVTLILHRVVYTLYPHKAAKVLTSKVLKCHLLAILIFHVALFGLMLTPYVGYQFCPKSLQRFPVEGIATPIVLWMNTVCNYMVGVTALTAYSTICIFLFLRGNLTLRSNAEIRLTLQVVAMCTVGVFYFVYWECRHFVKLDVVPSVIIYETLTLFYYNAEFAPYFLLNKTFRSECLGFIPSSRKKLPTVSVATRTIVPNKARKGQESI</sequence>
<evidence type="ECO:0000313" key="3">
    <source>
        <dbReference type="Proteomes" id="UP000024635"/>
    </source>
</evidence>
<keyword evidence="1" id="KW-1133">Transmembrane helix</keyword>
<feature type="transmembrane region" description="Helical" evidence="1">
    <location>
        <begin position="51"/>
        <end position="70"/>
    </location>
</feature>
<proteinExistence type="predicted"/>
<evidence type="ECO:0008006" key="4">
    <source>
        <dbReference type="Google" id="ProtNLM"/>
    </source>
</evidence>
<feature type="transmembrane region" description="Helical" evidence="1">
    <location>
        <begin position="90"/>
        <end position="115"/>
    </location>
</feature>
<dbReference type="OrthoDB" id="5867808at2759"/>
<organism evidence="2 3">
    <name type="scientific">Ancylostoma ceylanicum</name>
    <dbReference type="NCBI Taxonomy" id="53326"/>
    <lineage>
        <taxon>Eukaryota</taxon>
        <taxon>Metazoa</taxon>
        <taxon>Ecdysozoa</taxon>
        <taxon>Nematoda</taxon>
        <taxon>Chromadorea</taxon>
        <taxon>Rhabditida</taxon>
        <taxon>Rhabditina</taxon>
        <taxon>Rhabditomorpha</taxon>
        <taxon>Strongyloidea</taxon>
        <taxon>Ancylostomatidae</taxon>
        <taxon>Ancylostomatinae</taxon>
        <taxon>Ancylostoma</taxon>
    </lineage>
</organism>
<feature type="transmembrane region" description="Helical" evidence="1">
    <location>
        <begin position="20"/>
        <end position="39"/>
    </location>
</feature>
<feature type="transmembrane region" description="Helical" evidence="1">
    <location>
        <begin position="136"/>
        <end position="156"/>
    </location>
</feature>
<feature type="transmembrane region" description="Helical" evidence="1">
    <location>
        <begin position="176"/>
        <end position="205"/>
    </location>
</feature>
<keyword evidence="1" id="KW-0472">Membrane</keyword>
<comment type="caution">
    <text evidence="2">The sequence shown here is derived from an EMBL/GenBank/DDBJ whole genome shotgun (WGS) entry which is preliminary data.</text>
</comment>
<evidence type="ECO:0000313" key="2">
    <source>
        <dbReference type="EMBL" id="EYC21190.1"/>
    </source>
</evidence>
<dbReference type="EMBL" id="JARK01001356">
    <property type="protein sequence ID" value="EYC21190.1"/>
    <property type="molecule type" value="Genomic_DNA"/>
</dbReference>
<reference evidence="3" key="1">
    <citation type="journal article" date="2015" name="Nat. Genet.">
        <title>The genome and transcriptome of the zoonotic hookworm Ancylostoma ceylanicum identify infection-specific gene families.</title>
        <authorList>
            <person name="Schwarz E.M."/>
            <person name="Hu Y."/>
            <person name="Antoshechkin I."/>
            <person name="Miller M.M."/>
            <person name="Sternberg P.W."/>
            <person name="Aroian R.V."/>
        </authorList>
    </citation>
    <scope>NUCLEOTIDE SEQUENCE</scope>
    <source>
        <strain evidence="3">HY135</strain>
    </source>
</reference>
<protein>
    <recommendedName>
        <fullName evidence="4">7TM GPCR serpentine receptor class x (Srx) domain-containing protein</fullName>
    </recommendedName>
</protein>
<dbReference type="SUPFAM" id="SSF81321">
    <property type="entry name" value="Family A G protein-coupled receptor-like"/>
    <property type="match status" value="1"/>
</dbReference>
<keyword evidence="3" id="KW-1185">Reference proteome</keyword>
<keyword evidence="1" id="KW-0812">Transmembrane</keyword>